<dbReference type="PANTHER" id="PTHR30146">
    <property type="entry name" value="LACI-RELATED TRANSCRIPTIONAL REPRESSOR"/>
    <property type="match status" value="1"/>
</dbReference>
<comment type="caution">
    <text evidence="5">The sequence shown here is derived from an EMBL/GenBank/DDBJ whole genome shotgun (WGS) entry which is preliminary data.</text>
</comment>
<dbReference type="PANTHER" id="PTHR30146:SF33">
    <property type="entry name" value="TRANSCRIPTIONAL REGULATOR"/>
    <property type="match status" value="1"/>
</dbReference>
<evidence type="ECO:0000256" key="2">
    <source>
        <dbReference type="ARBA" id="ARBA00023125"/>
    </source>
</evidence>
<dbReference type="RefSeq" id="WP_109839177.1">
    <property type="nucleotide sequence ID" value="NZ_QGKM01000072.1"/>
</dbReference>
<keyword evidence="1" id="KW-0805">Transcription regulation</keyword>
<dbReference type="EMBL" id="QGKM01000072">
    <property type="protein sequence ID" value="PWQ92929.1"/>
    <property type="molecule type" value="Genomic_DNA"/>
</dbReference>
<organism evidence="5 6">
    <name type="scientific">Leucothrix pacifica</name>
    <dbReference type="NCBI Taxonomy" id="1247513"/>
    <lineage>
        <taxon>Bacteria</taxon>
        <taxon>Pseudomonadati</taxon>
        <taxon>Pseudomonadota</taxon>
        <taxon>Gammaproteobacteria</taxon>
        <taxon>Thiotrichales</taxon>
        <taxon>Thiotrichaceae</taxon>
        <taxon>Leucothrix</taxon>
    </lineage>
</organism>
<dbReference type="GO" id="GO:0000976">
    <property type="term" value="F:transcription cis-regulatory region binding"/>
    <property type="evidence" value="ECO:0007669"/>
    <property type="project" value="TreeGrafter"/>
</dbReference>
<name>A0A317C3S4_9GAMM</name>
<protein>
    <submittedName>
        <fullName evidence="5">LacI family transcriptional regulator</fullName>
    </submittedName>
</protein>
<dbReference type="Proteomes" id="UP000245539">
    <property type="component" value="Unassembled WGS sequence"/>
</dbReference>
<dbReference type="AlphaFoldDB" id="A0A317C3S4"/>
<dbReference type="Gene3D" id="1.10.260.40">
    <property type="entry name" value="lambda repressor-like DNA-binding domains"/>
    <property type="match status" value="1"/>
</dbReference>
<feature type="domain" description="HTH lacI-type" evidence="4">
    <location>
        <begin position="7"/>
        <end position="61"/>
    </location>
</feature>
<keyword evidence="2" id="KW-0238">DNA-binding</keyword>
<dbReference type="SUPFAM" id="SSF47413">
    <property type="entry name" value="lambda repressor-like DNA-binding domains"/>
    <property type="match status" value="1"/>
</dbReference>
<proteinExistence type="predicted"/>
<accession>A0A317C3S4</accession>
<dbReference type="InterPro" id="IPR000843">
    <property type="entry name" value="HTH_LacI"/>
</dbReference>
<dbReference type="InterPro" id="IPR010982">
    <property type="entry name" value="Lambda_DNA-bd_dom_sf"/>
</dbReference>
<dbReference type="Pfam" id="PF13377">
    <property type="entry name" value="Peripla_BP_3"/>
    <property type="match status" value="1"/>
</dbReference>
<dbReference type="SMART" id="SM00354">
    <property type="entry name" value="HTH_LACI"/>
    <property type="match status" value="1"/>
</dbReference>
<keyword evidence="6" id="KW-1185">Reference proteome</keyword>
<dbReference type="Gene3D" id="3.40.50.2300">
    <property type="match status" value="2"/>
</dbReference>
<dbReference type="SUPFAM" id="SSF53822">
    <property type="entry name" value="Periplasmic binding protein-like I"/>
    <property type="match status" value="1"/>
</dbReference>
<dbReference type="InterPro" id="IPR046335">
    <property type="entry name" value="LacI/GalR-like_sensor"/>
</dbReference>
<evidence type="ECO:0000313" key="5">
    <source>
        <dbReference type="EMBL" id="PWQ92929.1"/>
    </source>
</evidence>
<dbReference type="Pfam" id="PF00356">
    <property type="entry name" value="LacI"/>
    <property type="match status" value="1"/>
</dbReference>
<evidence type="ECO:0000313" key="6">
    <source>
        <dbReference type="Proteomes" id="UP000245539"/>
    </source>
</evidence>
<evidence type="ECO:0000256" key="3">
    <source>
        <dbReference type="ARBA" id="ARBA00023163"/>
    </source>
</evidence>
<evidence type="ECO:0000259" key="4">
    <source>
        <dbReference type="PROSITE" id="PS50932"/>
    </source>
</evidence>
<reference evidence="5 6" key="1">
    <citation type="submission" date="2018-05" db="EMBL/GenBank/DDBJ databases">
        <title>Leucothrix arctica sp. nov., isolated from Arctic seawater.</title>
        <authorList>
            <person name="Choi A."/>
            <person name="Baek K."/>
        </authorList>
    </citation>
    <scope>NUCLEOTIDE SEQUENCE [LARGE SCALE GENOMIC DNA]</scope>
    <source>
        <strain evidence="5 6">JCM 18388</strain>
    </source>
</reference>
<dbReference type="InterPro" id="IPR028082">
    <property type="entry name" value="Peripla_BP_I"/>
</dbReference>
<dbReference type="CDD" id="cd01392">
    <property type="entry name" value="HTH_LacI"/>
    <property type="match status" value="1"/>
</dbReference>
<keyword evidence="3" id="KW-0804">Transcription</keyword>
<sequence>MTKNSTPTMNDVARVAGVSSMTVSRAFKANSSVSETTRQRILDAADQLGYVLDSTAAGLSTRKTGFVAVIIPSINNANFALTISALNEHLSNSGLQVLLGYSDYDMEEEERIVKAFLRRRPEAIVVTGGVHTESCRRYLAASGVPVIETWDLPASPINHAVGFSNARAGRIMARHLVGQGYKKIGFIGGNVERDRRGADRRHGFEEEVRAQGLSTERFWESNEAIITMEAGRNAMSGLLEKFPDTEAVMCASDVSAFGAMMACHRAGLRVPEDIAIAGFGAYDISANCFPEITSIDVGAYDIGVETAKLILMELAGDSRKLANNSTATDNSRCIEMPITLLPRLSTGE</sequence>
<evidence type="ECO:0000256" key="1">
    <source>
        <dbReference type="ARBA" id="ARBA00023015"/>
    </source>
</evidence>
<gene>
    <name evidence="5" type="ORF">DKW60_18645</name>
</gene>
<dbReference type="CDD" id="cd01575">
    <property type="entry name" value="PBP1_GntR"/>
    <property type="match status" value="1"/>
</dbReference>
<dbReference type="GO" id="GO:0003700">
    <property type="term" value="F:DNA-binding transcription factor activity"/>
    <property type="evidence" value="ECO:0007669"/>
    <property type="project" value="TreeGrafter"/>
</dbReference>
<dbReference type="PROSITE" id="PS50932">
    <property type="entry name" value="HTH_LACI_2"/>
    <property type="match status" value="1"/>
</dbReference>
<dbReference type="OrthoDB" id="5621819at2"/>